<protein>
    <submittedName>
        <fullName evidence="1">Uncharacterized protein</fullName>
    </submittedName>
</protein>
<evidence type="ECO:0000313" key="1">
    <source>
        <dbReference type="EMBL" id="KAK6622875.1"/>
    </source>
</evidence>
<reference evidence="1 2" key="1">
    <citation type="submission" date="2023-10" db="EMBL/GenBank/DDBJ databases">
        <title>Genomes of two closely related lineages of the louse Polyplax serrata with different host specificities.</title>
        <authorList>
            <person name="Martinu J."/>
            <person name="Tarabai H."/>
            <person name="Stefka J."/>
            <person name="Hypsa V."/>
        </authorList>
    </citation>
    <scope>NUCLEOTIDE SEQUENCE [LARGE SCALE GENOMIC DNA]</scope>
    <source>
        <strain evidence="1">HR10_N</strain>
    </source>
</reference>
<accession>A0AAN8NU43</accession>
<gene>
    <name evidence="1" type="ORF">RUM43_008726</name>
</gene>
<sequence>MTENDYREEVEGGKLEEDEQNVVEYICNQLAIQLPIKSTFPPVRHSYQMKVPKQPTEVDAIPRSPRKTFGGKYPVKPGYKTCEEVSNEVKMETTDLWKPSSGVIRDEFELVKNERQNPICNFPHEQ</sequence>
<proteinExistence type="predicted"/>
<dbReference type="AlphaFoldDB" id="A0AAN8NU43"/>
<dbReference type="EMBL" id="JAWJWE010000038">
    <property type="protein sequence ID" value="KAK6622875.1"/>
    <property type="molecule type" value="Genomic_DNA"/>
</dbReference>
<comment type="caution">
    <text evidence="1">The sequence shown here is derived from an EMBL/GenBank/DDBJ whole genome shotgun (WGS) entry which is preliminary data.</text>
</comment>
<evidence type="ECO:0000313" key="2">
    <source>
        <dbReference type="Proteomes" id="UP001372834"/>
    </source>
</evidence>
<name>A0AAN8NU43_POLSC</name>
<dbReference type="Proteomes" id="UP001372834">
    <property type="component" value="Unassembled WGS sequence"/>
</dbReference>
<organism evidence="1 2">
    <name type="scientific">Polyplax serrata</name>
    <name type="common">Common mouse louse</name>
    <dbReference type="NCBI Taxonomy" id="468196"/>
    <lineage>
        <taxon>Eukaryota</taxon>
        <taxon>Metazoa</taxon>
        <taxon>Ecdysozoa</taxon>
        <taxon>Arthropoda</taxon>
        <taxon>Hexapoda</taxon>
        <taxon>Insecta</taxon>
        <taxon>Pterygota</taxon>
        <taxon>Neoptera</taxon>
        <taxon>Paraneoptera</taxon>
        <taxon>Psocodea</taxon>
        <taxon>Troctomorpha</taxon>
        <taxon>Phthiraptera</taxon>
        <taxon>Anoplura</taxon>
        <taxon>Polyplacidae</taxon>
        <taxon>Polyplax</taxon>
    </lineage>
</organism>